<dbReference type="PATRIC" id="fig|991778.3.peg.731"/>
<dbReference type="Proteomes" id="UP000006222">
    <property type="component" value="Unassembled WGS sequence"/>
</dbReference>
<reference evidence="1 2" key="1">
    <citation type="journal article" date="2013" name="Mar. Genomics">
        <title>Expression of sulfatases in Rhodopirellula baltica and the diversity of sulfatases in the genus Rhodopirellula.</title>
        <authorList>
            <person name="Wegner C.E."/>
            <person name="Richter-Heitmann T."/>
            <person name="Klindworth A."/>
            <person name="Klockow C."/>
            <person name="Richter M."/>
            <person name="Achstetter T."/>
            <person name="Glockner F.O."/>
            <person name="Harder J."/>
        </authorList>
    </citation>
    <scope>NUCLEOTIDE SEQUENCE [LARGE SCALE GENOMIC DNA]</scope>
    <source>
        <strain evidence="1 2">WH47</strain>
    </source>
</reference>
<accession>F2AM01</accession>
<organism evidence="1 2">
    <name type="scientific">Rhodopirellula baltica WH47</name>
    <dbReference type="NCBI Taxonomy" id="991778"/>
    <lineage>
        <taxon>Bacteria</taxon>
        <taxon>Pseudomonadati</taxon>
        <taxon>Planctomycetota</taxon>
        <taxon>Planctomycetia</taxon>
        <taxon>Pirellulales</taxon>
        <taxon>Pirellulaceae</taxon>
        <taxon>Rhodopirellula</taxon>
    </lineage>
</organism>
<evidence type="ECO:0000313" key="2">
    <source>
        <dbReference type="Proteomes" id="UP000006222"/>
    </source>
</evidence>
<name>F2AM01_RHOBT</name>
<comment type="caution">
    <text evidence="1">The sequence shown here is derived from an EMBL/GenBank/DDBJ whole genome shotgun (WGS) entry which is preliminary data.</text>
</comment>
<protein>
    <submittedName>
        <fullName evidence="1">Uncharacterized protein</fullName>
    </submittedName>
</protein>
<dbReference type="AlphaFoldDB" id="F2AM01"/>
<sequence>MQQVLLNLSMSIVDVTMGSLHGSACQHVNVVVAMSRKRAMGG</sequence>
<dbReference type="EMBL" id="AFAR01000040">
    <property type="protein sequence ID" value="EGF29312.1"/>
    <property type="molecule type" value="Genomic_DNA"/>
</dbReference>
<proteinExistence type="predicted"/>
<evidence type="ECO:0000313" key="1">
    <source>
        <dbReference type="EMBL" id="EGF29312.1"/>
    </source>
</evidence>
<gene>
    <name evidence="1" type="ORF">RBWH47_01645</name>
</gene>